<sequence>MESLLIIPYRQDHFNLSDRPRKYGFEAALTAVELAAEIINAGSDRTSEVDFQWRLVKRVESDGHIYSRNHLKEALEASAEKGSFQNAWGRTKYAMVNALLWRDPQYRNKSFQEAALDRSFTQTSAEIIQRIDKLMAGGDHQADDGGLGRLAAWLEKR</sequence>
<gene>
    <name evidence="1" type="ORF">A2975_01635</name>
</gene>
<organism evidence="1 2">
    <name type="scientific">Candidatus Woesebacteria bacterium RIFCSPLOWO2_01_FULL_44_14</name>
    <dbReference type="NCBI Taxonomy" id="1802525"/>
    <lineage>
        <taxon>Bacteria</taxon>
        <taxon>Candidatus Woeseibacteriota</taxon>
    </lineage>
</organism>
<evidence type="ECO:0000313" key="2">
    <source>
        <dbReference type="Proteomes" id="UP000178429"/>
    </source>
</evidence>
<dbReference type="EMBL" id="MGHL01000001">
    <property type="protein sequence ID" value="OGM70956.1"/>
    <property type="molecule type" value="Genomic_DNA"/>
</dbReference>
<dbReference type="AlphaFoldDB" id="A0A1F8C3T9"/>
<dbReference type="Proteomes" id="UP000178429">
    <property type="component" value="Unassembled WGS sequence"/>
</dbReference>
<protein>
    <submittedName>
        <fullName evidence="1">Uncharacterized protein</fullName>
    </submittedName>
</protein>
<reference evidence="1 2" key="1">
    <citation type="journal article" date="2016" name="Nat. Commun.">
        <title>Thousands of microbial genomes shed light on interconnected biogeochemical processes in an aquifer system.</title>
        <authorList>
            <person name="Anantharaman K."/>
            <person name="Brown C.T."/>
            <person name="Hug L.A."/>
            <person name="Sharon I."/>
            <person name="Castelle C.J."/>
            <person name="Probst A.J."/>
            <person name="Thomas B.C."/>
            <person name="Singh A."/>
            <person name="Wilkins M.J."/>
            <person name="Karaoz U."/>
            <person name="Brodie E.L."/>
            <person name="Williams K.H."/>
            <person name="Hubbard S.S."/>
            <person name="Banfield J.F."/>
        </authorList>
    </citation>
    <scope>NUCLEOTIDE SEQUENCE [LARGE SCALE GENOMIC DNA]</scope>
</reference>
<accession>A0A1F8C3T9</accession>
<name>A0A1F8C3T9_9BACT</name>
<proteinExistence type="predicted"/>
<evidence type="ECO:0000313" key="1">
    <source>
        <dbReference type="EMBL" id="OGM70956.1"/>
    </source>
</evidence>
<comment type="caution">
    <text evidence="1">The sequence shown here is derived from an EMBL/GenBank/DDBJ whole genome shotgun (WGS) entry which is preliminary data.</text>
</comment>